<dbReference type="Proteomes" id="UP001075354">
    <property type="component" value="Chromosome 14"/>
</dbReference>
<organism evidence="1 2">
    <name type="scientific">Megalurothrips usitatus</name>
    <name type="common">bean blossom thrips</name>
    <dbReference type="NCBI Taxonomy" id="439358"/>
    <lineage>
        <taxon>Eukaryota</taxon>
        <taxon>Metazoa</taxon>
        <taxon>Ecdysozoa</taxon>
        <taxon>Arthropoda</taxon>
        <taxon>Hexapoda</taxon>
        <taxon>Insecta</taxon>
        <taxon>Pterygota</taxon>
        <taxon>Neoptera</taxon>
        <taxon>Paraneoptera</taxon>
        <taxon>Thysanoptera</taxon>
        <taxon>Terebrantia</taxon>
        <taxon>Thripoidea</taxon>
        <taxon>Thripidae</taxon>
        <taxon>Megalurothrips</taxon>
    </lineage>
</organism>
<gene>
    <name evidence="1" type="ORF">ONE63_003492</name>
</gene>
<evidence type="ECO:0000313" key="1">
    <source>
        <dbReference type="EMBL" id="KAJ1520357.1"/>
    </source>
</evidence>
<dbReference type="EMBL" id="JAPTSV010000014">
    <property type="protein sequence ID" value="KAJ1520357.1"/>
    <property type="molecule type" value="Genomic_DNA"/>
</dbReference>
<evidence type="ECO:0000313" key="2">
    <source>
        <dbReference type="Proteomes" id="UP001075354"/>
    </source>
</evidence>
<name>A0AAV7X7E7_9NEOP</name>
<protein>
    <submittedName>
        <fullName evidence="1">Uncharacterized protein</fullName>
    </submittedName>
</protein>
<sequence length="556" mass="63878">MFFEIPGVLDQILSYMDGLERDNKLVLPLTLSFDDVATNKDLGSHATVHKLSACHLTISCLPPVYQSSLENLFFVLLFHAADKDFGLEEVFRPLLDELKDLQTNGIEVSINNVSRRIYFALCLLIGDNLGLNTILGLVQGFSANYFCRICKSHKEATEIQTVERADKLRTIQNYEHDLNRRDQISTGIKSKCIWNELSGFHITVNIYLDIMHDIIEGIGVYDMSFVIEYMVKIKKLLTFQELNELVQGFYYGLELGNKPPLISDDNIKKESVGFNATEMLCLIRFFPLMVGHKIDNDDKVWQFYLSLRELVDLLFAPTFSRSSIPYLIDLVAEHHSQYMALSKRNLRPKYHNAVHMGRVISKVGPLKPLWTMRTEAKYKEIRQAAHVTSSRIKIDYTLSVKASLKLCGRLLTNKGLMRKFDYSPHCEEVSVRHLNEYVNFVHHLPANHDTWNIVKWVNVNGTLYKPGMVVVVSVGETFPNFGVINTISVVAKQAKFLLKKLITRNFNSHLHSYRVSEDVSWDSWYFVNQEDLVTYSPANVRTFFDGSSYVMLRYAV</sequence>
<dbReference type="PANTHER" id="PTHR31912">
    <property type="entry name" value="IP13529P"/>
    <property type="match status" value="1"/>
</dbReference>
<reference evidence="1" key="1">
    <citation type="submission" date="2022-12" db="EMBL/GenBank/DDBJ databases">
        <title>Chromosome-level genome assembly of the bean flower thrips Megalurothrips usitatus.</title>
        <authorList>
            <person name="Ma L."/>
            <person name="Liu Q."/>
            <person name="Li H."/>
            <person name="Cai W."/>
        </authorList>
    </citation>
    <scope>NUCLEOTIDE SEQUENCE</scope>
    <source>
        <strain evidence="1">Cailab_2022a</strain>
    </source>
</reference>
<accession>A0AAV7X7E7</accession>
<dbReference type="AlphaFoldDB" id="A0AAV7X7E7"/>
<proteinExistence type="predicted"/>
<comment type="caution">
    <text evidence="1">The sequence shown here is derived from an EMBL/GenBank/DDBJ whole genome shotgun (WGS) entry which is preliminary data.</text>
</comment>
<dbReference type="PANTHER" id="PTHR31912:SF34">
    <property type="entry name" value="NOTOCHORD-RELATED PROTEIN"/>
    <property type="match status" value="1"/>
</dbReference>
<keyword evidence="2" id="KW-1185">Reference proteome</keyword>